<dbReference type="RefSeq" id="WP_106632819.1">
    <property type="nucleotide sequence ID" value="NZ_PXXO01000014.1"/>
</dbReference>
<dbReference type="GO" id="GO:0046872">
    <property type="term" value="F:metal ion binding"/>
    <property type="evidence" value="ECO:0007669"/>
    <property type="project" value="UniProtKB-KW"/>
</dbReference>
<feature type="compositionally biased region" description="Acidic residues" evidence="7">
    <location>
        <begin position="133"/>
        <end position="142"/>
    </location>
</feature>
<dbReference type="EMBL" id="PXXO01000014">
    <property type="protein sequence ID" value="PSJ04221.1"/>
    <property type="molecule type" value="Genomic_DNA"/>
</dbReference>
<evidence type="ECO:0000256" key="1">
    <source>
        <dbReference type="ARBA" id="ARBA00010914"/>
    </source>
</evidence>
<feature type="region of interest" description="Disordered" evidence="7">
    <location>
        <begin position="108"/>
        <end position="161"/>
    </location>
</feature>
<dbReference type="AlphaFoldDB" id="A0A2P7MSN7"/>
<dbReference type="GO" id="GO:0051537">
    <property type="term" value="F:2 iron, 2 sulfur cluster binding"/>
    <property type="evidence" value="ECO:0007669"/>
    <property type="project" value="UniProtKB-KW"/>
</dbReference>
<keyword evidence="5" id="KW-0411">Iron-sulfur</keyword>
<dbReference type="InterPro" id="IPR001041">
    <property type="entry name" value="2Fe-2S_ferredoxin-type"/>
</dbReference>
<sequence>MPVIRFVREGRDIECYPGENLREVALREGIQLYGLKGALGNCGGCGQCITCFVAIPEGTGAQVLSGRTAVEDQKLRRRPQTWRLACQTMVQESVLVLTRPQVGMADQENLVAEAQAKPLPSGPTAWPAPPVQEGEEDLEDGGEGQSQGDEQAPTATSGEAS</sequence>
<evidence type="ECO:0000313" key="10">
    <source>
        <dbReference type="Proteomes" id="UP000243002"/>
    </source>
</evidence>
<dbReference type="InterPro" id="IPR012675">
    <property type="entry name" value="Beta-grasp_dom_sf"/>
</dbReference>
<evidence type="ECO:0000256" key="2">
    <source>
        <dbReference type="ARBA" id="ARBA00022714"/>
    </source>
</evidence>
<organism evidence="9 10">
    <name type="scientific">Cyanobium usitatum str. Tous</name>
    <dbReference type="NCBI Taxonomy" id="2116684"/>
    <lineage>
        <taxon>Bacteria</taxon>
        <taxon>Bacillati</taxon>
        <taxon>Cyanobacteriota</taxon>
        <taxon>Cyanophyceae</taxon>
        <taxon>Synechococcales</taxon>
        <taxon>Prochlorococcaceae</taxon>
        <taxon>Cyanobium</taxon>
    </lineage>
</organism>
<dbReference type="SUPFAM" id="SSF54292">
    <property type="entry name" value="2Fe-2S ferredoxin-like"/>
    <property type="match status" value="1"/>
</dbReference>
<gene>
    <name evidence="9" type="ORF">C7K55_11205</name>
</gene>
<keyword evidence="3" id="KW-0479">Metal-binding</keyword>
<evidence type="ECO:0000256" key="4">
    <source>
        <dbReference type="ARBA" id="ARBA00023004"/>
    </source>
</evidence>
<comment type="cofactor">
    <cofactor evidence="6">
        <name>[2Fe-2S] cluster</name>
        <dbReference type="ChEBI" id="CHEBI:190135"/>
    </cofactor>
</comment>
<dbReference type="PANTHER" id="PTHR23426:SF65">
    <property type="entry name" value="FERREDOXIN-2, MITOCHONDRIAL"/>
    <property type="match status" value="1"/>
</dbReference>
<dbReference type="PROSITE" id="PS51085">
    <property type="entry name" value="2FE2S_FER_2"/>
    <property type="match status" value="1"/>
</dbReference>
<keyword evidence="4" id="KW-0408">Iron</keyword>
<evidence type="ECO:0000259" key="8">
    <source>
        <dbReference type="PROSITE" id="PS51085"/>
    </source>
</evidence>
<dbReference type="Pfam" id="PF00111">
    <property type="entry name" value="Fer2"/>
    <property type="match status" value="1"/>
</dbReference>
<dbReference type="GO" id="GO:0009055">
    <property type="term" value="F:electron transfer activity"/>
    <property type="evidence" value="ECO:0007669"/>
    <property type="project" value="TreeGrafter"/>
</dbReference>
<dbReference type="Gene3D" id="3.10.20.30">
    <property type="match status" value="1"/>
</dbReference>
<dbReference type="Proteomes" id="UP000243002">
    <property type="component" value="Unassembled WGS sequence"/>
</dbReference>
<dbReference type="InterPro" id="IPR001055">
    <property type="entry name" value="Adrenodoxin-like"/>
</dbReference>
<evidence type="ECO:0000256" key="7">
    <source>
        <dbReference type="SAM" id="MobiDB-lite"/>
    </source>
</evidence>
<protein>
    <submittedName>
        <fullName evidence="9">Ferredoxin</fullName>
    </submittedName>
</protein>
<dbReference type="CDD" id="cd00207">
    <property type="entry name" value="fer2"/>
    <property type="match status" value="1"/>
</dbReference>
<keyword evidence="10" id="KW-1185">Reference proteome</keyword>
<keyword evidence="2" id="KW-0001">2Fe-2S</keyword>
<reference evidence="9 10" key="1">
    <citation type="journal article" date="2018" name="Environ. Microbiol.">
        <title>Ecological and genomic features of two widespread freshwater picocyanobacteria.</title>
        <authorList>
            <person name="Cabello-Yeves P.J."/>
            <person name="Picazo A."/>
            <person name="Camacho A."/>
            <person name="Callieri C."/>
            <person name="Rosselli R."/>
            <person name="Roda-Garcia J.J."/>
            <person name="Coutinho F.H."/>
            <person name="Rodriguez-Valera F."/>
        </authorList>
    </citation>
    <scope>NUCLEOTIDE SEQUENCE [LARGE SCALE GENOMIC DNA]</scope>
    <source>
        <strain evidence="9 10">Tous</strain>
    </source>
</reference>
<accession>A0A2P7MSN7</accession>
<comment type="similarity">
    <text evidence="1">Belongs to the adrenodoxin/putidaredoxin family.</text>
</comment>
<evidence type="ECO:0000256" key="5">
    <source>
        <dbReference type="ARBA" id="ARBA00023014"/>
    </source>
</evidence>
<feature type="domain" description="2Fe-2S ferredoxin-type" evidence="8">
    <location>
        <begin position="2"/>
        <end position="102"/>
    </location>
</feature>
<dbReference type="PANTHER" id="PTHR23426">
    <property type="entry name" value="FERREDOXIN/ADRENODOXIN"/>
    <property type="match status" value="1"/>
</dbReference>
<dbReference type="OrthoDB" id="425218at2"/>
<dbReference type="InterPro" id="IPR036010">
    <property type="entry name" value="2Fe-2S_ferredoxin-like_sf"/>
</dbReference>
<evidence type="ECO:0000256" key="6">
    <source>
        <dbReference type="ARBA" id="ARBA00034078"/>
    </source>
</evidence>
<comment type="caution">
    <text evidence="9">The sequence shown here is derived from an EMBL/GenBank/DDBJ whole genome shotgun (WGS) entry which is preliminary data.</text>
</comment>
<dbReference type="GO" id="GO:0140647">
    <property type="term" value="P:P450-containing electron transport chain"/>
    <property type="evidence" value="ECO:0007669"/>
    <property type="project" value="InterPro"/>
</dbReference>
<proteinExistence type="inferred from homology"/>
<evidence type="ECO:0000256" key="3">
    <source>
        <dbReference type="ARBA" id="ARBA00022723"/>
    </source>
</evidence>
<evidence type="ECO:0000313" key="9">
    <source>
        <dbReference type="EMBL" id="PSJ04221.1"/>
    </source>
</evidence>
<name>A0A2P7MSN7_9CYAN</name>